<organism evidence="1 2">
    <name type="scientific">Eragrostis curvula</name>
    <name type="common">weeping love grass</name>
    <dbReference type="NCBI Taxonomy" id="38414"/>
    <lineage>
        <taxon>Eukaryota</taxon>
        <taxon>Viridiplantae</taxon>
        <taxon>Streptophyta</taxon>
        <taxon>Embryophyta</taxon>
        <taxon>Tracheophyta</taxon>
        <taxon>Spermatophyta</taxon>
        <taxon>Magnoliopsida</taxon>
        <taxon>Liliopsida</taxon>
        <taxon>Poales</taxon>
        <taxon>Poaceae</taxon>
        <taxon>PACMAD clade</taxon>
        <taxon>Chloridoideae</taxon>
        <taxon>Eragrostideae</taxon>
        <taxon>Eragrostidinae</taxon>
        <taxon>Eragrostis</taxon>
    </lineage>
</organism>
<gene>
    <name evidence="1" type="ORF">EJB05_06516</name>
</gene>
<dbReference type="Gramene" id="TVU46942">
    <property type="protein sequence ID" value="TVU46942"/>
    <property type="gene ID" value="EJB05_06516"/>
</dbReference>
<sequence length="74" mass="7763">MSPEQLDVSEKFTTANVLAVPLKAVPIVELDPHALPWRQRRTGLKLISATSGAAAGRTTLGAAVGREAGSKVVR</sequence>
<comment type="caution">
    <text evidence="1">The sequence shown here is derived from an EMBL/GenBank/DDBJ whole genome shotgun (WGS) entry which is preliminary data.</text>
</comment>
<dbReference type="AlphaFoldDB" id="A0A5J9WDZ1"/>
<evidence type="ECO:0000313" key="2">
    <source>
        <dbReference type="Proteomes" id="UP000324897"/>
    </source>
</evidence>
<feature type="non-terminal residue" evidence="1">
    <location>
        <position position="1"/>
    </location>
</feature>
<dbReference type="EMBL" id="RWGY01000004">
    <property type="protein sequence ID" value="TVU46942.1"/>
    <property type="molecule type" value="Genomic_DNA"/>
</dbReference>
<evidence type="ECO:0000313" key="1">
    <source>
        <dbReference type="EMBL" id="TVU46942.1"/>
    </source>
</evidence>
<dbReference type="Proteomes" id="UP000324897">
    <property type="component" value="Chromosome 5"/>
</dbReference>
<accession>A0A5J9WDZ1</accession>
<protein>
    <submittedName>
        <fullName evidence="1">Uncharacterized protein</fullName>
    </submittedName>
</protein>
<keyword evidence="2" id="KW-1185">Reference proteome</keyword>
<name>A0A5J9WDZ1_9POAL</name>
<reference evidence="1 2" key="1">
    <citation type="journal article" date="2019" name="Sci. Rep.">
        <title>A high-quality genome of Eragrostis curvula grass provides insights into Poaceae evolution and supports new strategies to enhance forage quality.</title>
        <authorList>
            <person name="Carballo J."/>
            <person name="Santos B.A.C.M."/>
            <person name="Zappacosta D."/>
            <person name="Garbus I."/>
            <person name="Selva J.P."/>
            <person name="Gallo C.A."/>
            <person name="Diaz A."/>
            <person name="Albertini E."/>
            <person name="Caccamo M."/>
            <person name="Echenique V."/>
        </authorList>
    </citation>
    <scope>NUCLEOTIDE SEQUENCE [LARGE SCALE GENOMIC DNA]</scope>
    <source>
        <strain evidence="2">cv. Victoria</strain>
        <tissue evidence="1">Leaf</tissue>
    </source>
</reference>
<proteinExistence type="predicted"/>